<feature type="compositionally biased region" description="Low complexity" evidence="6">
    <location>
        <begin position="59"/>
        <end position="72"/>
    </location>
</feature>
<feature type="compositionally biased region" description="Polar residues" evidence="6">
    <location>
        <begin position="37"/>
        <end position="46"/>
    </location>
</feature>
<evidence type="ECO:0000313" key="8">
    <source>
        <dbReference type="EMBL" id="PIN07061.1"/>
    </source>
</evidence>
<feature type="region of interest" description="Disordered" evidence="6">
    <location>
        <begin position="24"/>
        <end position="72"/>
    </location>
</feature>
<dbReference type="Gene3D" id="4.10.365.10">
    <property type="entry name" value="p27"/>
    <property type="match status" value="1"/>
</dbReference>
<dbReference type="InterPro" id="IPR044275">
    <property type="entry name" value="KRP"/>
</dbReference>
<evidence type="ECO:0000256" key="6">
    <source>
        <dbReference type="SAM" id="MobiDB-lite"/>
    </source>
</evidence>
<dbReference type="OrthoDB" id="6373236at2759"/>
<gene>
    <name evidence="8" type="ORF">CDL12_20378</name>
</gene>
<dbReference type="InterPro" id="IPR003175">
    <property type="entry name" value="CDI_dom"/>
</dbReference>
<accession>A0A2G9GP22</accession>
<dbReference type="GO" id="GO:0051726">
    <property type="term" value="P:regulation of cell cycle"/>
    <property type="evidence" value="ECO:0007669"/>
    <property type="project" value="InterPro"/>
</dbReference>
<comment type="caution">
    <text evidence="8">The sequence shown here is derived from an EMBL/GenBank/DDBJ whole genome shotgun (WGS) entry which is preliminary data.</text>
</comment>
<dbReference type="Pfam" id="PF02234">
    <property type="entry name" value="CDI"/>
    <property type="match status" value="1"/>
</dbReference>
<comment type="subcellular location">
    <subcellularLocation>
        <location evidence="1">Nucleus</location>
        <location evidence="1">Nucleoplasm</location>
    </subcellularLocation>
</comment>
<comment type="similarity">
    <text evidence="2 5">Belongs to the CDI family. ICK/KRP subfamily.</text>
</comment>
<evidence type="ECO:0000256" key="3">
    <source>
        <dbReference type="ARBA" id="ARBA00023013"/>
    </source>
</evidence>
<protein>
    <recommendedName>
        <fullName evidence="5">Cyclin-dependent kinase inhibitor</fullName>
    </recommendedName>
</protein>
<name>A0A2G9GP22_9LAMI</name>
<reference evidence="9" key="1">
    <citation type="journal article" date="2018" name="Gigascience">
        <title>Genome assembly of the Pink Ipe (Handroanthus impetiginosus, Bignoniaceae), a highly valued, ecologically keystone Neotropical timber forest tree.</title>
        <authorList>
            <person name="Silva-Junior O.B."/>
            <person name="Grattapaglia D."/>
            <person name="Novaes E."/>
            <person name="Collevatti R.G."/>
        </authorList>
    </citation>
    <scope>NUCLEOTIDE SEQUENCE [LARGE SCALE GENOMIC DNA]</scope>
    <source>
        <strain evidence="9">cv. UFG-1</strain>
    </source>
</reference>
<organism evidence="8 9">
    <name type="scientific">Handroanthus impetiginosus</name>
    <dbReference type="NCBI Taxonomy" id="429701"/>
    <lineage>
        <taxon>Eukaryota</taxon>
        <taxon>Viridiplantae</taxon>
        <taxon>Streptophyta</taxon>
        <taxon>Embryophyta</taxon>
        <taxon>Tracheophyta</taxon>
        <taxon>Spermatophyta</taxon>
        <taxon>Magnoliopsida</taxon>
        <taxon>eudicotyledons</taxon>
        <taxon>Gunneridae</taxon>
        <taxon>Pentapetalae</taxon>
        <taxon>asterids</taxon>
        <taxon>lamiids</taxon>
        <taxon>Lamiales</taxon>
        <taxon>Bignoniaceae</taxon>
        <taxon>Crescentiina</taxon>
        <taxon>Tabebuia alliance</taxon>
        <taxon>Handroanthus</taxon>
    </lineage>
</organism>
<dbReference type="EMBL" id="NKXS01004230">
    <property type="protein sequence ID" value="PIN07061.1"/>
    <property type="molecule type" value="Genomic_DNA"/>
</dbReference>
<dbReference type="Proteomes" id="UP000231279">
    <property type="component" value="Unassembled WGS sequence"/>
</dbReference>
<keyword evidence="3 5" id="KW-0649">Protein kinase inhibitor</keyword>
<feature type="domain" description="Cyclin-dependent kinase inhibitor" evidence="7">
    <location>
        <begin position="159"/>
        <end position="203"/>
    </location>
</feature>
<evidence type="ECO:0000259" key="7">
    <source>
        <dbReference type="Pfam" id="PF02234"/>
    </source>
</evidence>
<proteinExistence type="inferred from homology"/>
<sequence length="208" mass="23179">MGRYLRKCKELEEGEVVMEKAVEKAAGRKRKMGLGESQLSTSSVQLKTRRLDAVTPENSASSSSSRNSTCESVTSDHVLASCCSSNGSSELAKESSKFLDLEENDATVDIFATLAGDSLDCRDRRETTLLSEVQAEPGELESTARPRVSNSSRRSTAEKMPSEAEIEEFFAAAEKNFQKEFIKKYNYDIVKDQPLEGRYEWVQIQLEP</sequence>
<dbReference type="PANTHER" id="PTHR46776">
    <property type="entry name" value="CYCLIN-DEPENDENT KINASE INHIBITOR 4-RELATED"/>
    <property type="match status" value="1"/>
</dbReference>
<dbReference type="PIRSF" id="PIRSF017811">
    <property type="entry name" value="CDK_inhib_pln"/>
    <property type="match status" value="1"/>
</dbReference>
<dbReference type="AlphaFoldDB" id="A0A2G9GP22"/>
<keyword evidence="9" id="KW-1185">Reference proteome</keyword>
<evidence type="ECO:0000313" key="9">
    <source>
        <dbReference type="Proteomes" id="UP000231279"/>
    </source>
</evidence>
<dbReference type="GO" id="GO:0004861">
    <property type="term" value="F:cyclin-dependent protein serine/threonine kinase inhibitor activity"/>
    <property type="evidence" value="ECO:0007669"/>
    <property type="project" value="UniProtKB-UniRule"/>
</dbReference>
<evidence type="ECO:0000256" key="1">
    <source>
        <dbReference type="ARBA" id="ARBA00004642"/>
    </source>
</evidence>
<dbReference type="STRING" id="429701.A0A2G9GP22"/>
<dbReference type="InterPro" id="IPR044898">
    <property type="entry name" value="CDI_dom_sf"/>
</dbReference>
<dbReference type="GO" id="GO:0005654">
    <property type="term" value="C:nucleoplasm"/>
    <property type="evidence" value="ECO:0007669"/>
    <property type="project" value="UniProtKB-SubCell"/>
</dbReference>
<evidence type="ECO:0000256" key="5">
    <source>
        <dbReference type="PIRNR" id="PIRNR017811"/>
    </source>
</evidence>
<evidence type="ECO:0000256" key="4">
    <source>
        <dbReference type="ARBA" id="ARBA00023306"/>
    </source>
</evidence>
<evidence type="ECO:0000256" key="2">
    <source>
        <dbReference type="ARBA" id="ARBA00010274"/>
    </source>
</evidence>
<keyword evidence="4" id="KW-0131">Cell cycle</keyword>
<feature type="region of interest" description="Disordered" evidence="6">
    <location>
        <begin position="134"/>
        <end position="162"/>
    </location>
</feature>